<dbReference type="InterPro" id="IPR043148">
    <property type="entry name" value="TagF_C"/>
</dbReference>
<evidence type="ECO:0000256" key="2">
    <source>
        <dbReference type="SAM" id="Phobius"/>
    </source>
</evidence>
<feature type="signal peptide" evidence="3">
    <location>
        <begin position="1"/>
        <end position="28"/>
    </location>
</feature>
<evidence type="ECO:0000313" key="5">
    <source>
        <dbReference type="Proteomes" id="UP000280298"/>
    </source>
</evidence>
<feature type="chain" id="PRO_5018748817" description="Integral membrane protein" evidence="3">
    <location>
        <begin position="29"/>
        <end position="698"/>
    </location>
</feature>
<feature type="transmembrane region" description="Helical" evidence="2">
    <location>
        <begin position="95"/>
        <end position="120"/>
    </location>
</feature>
<evidence type="ECO:0000313" key="4">
    <source>
        <dbReference type="EMBL" id="AZQ34716.1"/>
    </source>
</evidence>
<name>A0A3Q9ES38_9ACTN</name>
<protein>
    <recommendedName>
        <fullName evidence="6">Integral membrane protein</fullName>
    </recommendedName>
</protein>
<organism evidence="4 5">
    <name type="scientific">Streptomyces cyaneochromogenes</name>
    <dbReference type="NCBI Taxonomy" id="2496836"/>
    <lineage>
        <taxon>Bacteria</taxon>
        <taxon>Bacillati</taxon>
        <taxon>Actinomycetota</taxon>
        <taxon>Actinomycetes</taxon>
        <taxon>Kitasatosporales</taxon>
        <taxon>Streptomycetaceae</taxon>
        <taxon>Streptomyces</taxon>
    </lineage>
</organism>
<dbReference type="RefSeq" id="WP_126392188.1">
    <property type="nucleotide sequence ID" value="NZ_CP034539.1"/>
</dbReference>
<dbReference type="AlphaFoldDB" id="A0A3Q9ES38"/>
<feature type="compositionally biased region" description="Polar residues" evidence="1">
    <location>
        <begin position="688"/>
        <end position="698"/>
    </location>
</feature>
<feature type="transmembrane region" description="Helical" evidence="2">
    <location>
        <begin position="178"/>
        <end position="197"/>
    </location>
</feature>
<dbReference type="Proteomes" id="UP000280298">
    <property type="component" value="Chromosome"/>
</dbReference>
<keyword evidence="3" id="KW-0732">Signal</keyword>
<evidence type="ECO:0000256" key="3">
    <source>
        <dbReference type="SAM" id="SignalP"/>
    </source>
</evidence>
<evidence type="ECO:0000256" key="1">
    <source>
        <dbReference type="SAM" id="MobiDB-lite"/>
    </source>
</evidence>
<feature type="compositionally biased region" description="Basic and acidic residues" evidence="1">
    <location>
        <begin position="678"/>
        <end position="687"/>
    </location>
</feature>
<feature type="region of interest" description="Disordered" evidence="1">
    <location>
        <begin position="678"/>
        <end position="698"/>
    </location>
</feature>
<keyword evidence="2" id="KW-0812">Transmembrane</keyword>
<keyword evidence="2" id="KW-1133">Transmembrane helix</keyword>
<dbReference type="KEGG" id="scya:EJ357_15520"/>
<sequence>MPTPLSRIPARALVTALLAAAFCAQAVAALRPHIPLLVAATVASLAVEGVLYRWHRGMLSVFAKSHADITVRHVLRDLLLVVALLRLGEQHRETLYTPLVAGLLAFYALHCAIQAVSVLVRRTRTLPVVTRNIDASALRLSPAPPALLRRPGDRLPAFGLPATAGLLATAATDDPRCAALGIALSLGLALLGLYDLLVRLLPSRRPASERETLAWLDAWLAEYRPTVGLYFSGGAASAYQANMWLEPLAQLEGRPLIVLRERFMVQKIGPTDVPILCLPKVSTLMRLEQSTLQALIHPSNSGKTSQVLRIPTLKHTFVNHGESDKLSSCNPYAKAYDEVWVAGPAARERYALAEVGVEDKDVVEIGRPQLDAVQPYAGPPADARGGAADGHRTTVLYAPTWEGWDGNPGNTSVIEAGENVVRALLADPGVRVLYKPHPLTGSVDPRAGAADLRIRELIRAANRERVGEQSRETGELARCSRELDRLTTTTVRASADQVERMLLQSAPEPGRAEAVARATAAWEEAYWASLPEGEHQVVTDLRPTLYACFNRADLLISDVSSVISDFLASGKPYAVANTSGLAEDVFRKAFPTVRAATVLTPDAAGMPELLDAVRHPEKDELVEARAELKRHLLGPDEPTSQVRFNQAVQALCSAAREHQVRMAERLAAELHPTVAARRAAEVPDQRRSVTPQQPAHPA</sequence>
<dbReference type="Gene3D" id="3.40.50.12580">
    <property type="match status" value="2"/>
</dbReference>
<dbReference type="OrthoDB" id="7806295at2"/>
<dbReference type="EMBL" id="CP034539">
    <property type="protein sequence ID" value="AZQ34716.1"/>
    <property type="molecule type" value="Genomic_DNA"/>
</dbReference>
<keyword evidence="2" id="KW-0472">Membrane</keyword>
<accession>A0A3Q9ES38</accession>
<reference evidence="4 5" key="1">
    <citation type="journal article" date="2019" name="Int. J. Syst. Evol. Microbiol.">
        <title>Streptomyces cyaneochromogenes sp. nov., a blue pigment-producing actinomycete from manganese-contaminated soil.</title>
        <authorList>
            <person name="Tang X."/>
            <person name="Zhao J."/>
            <person name="Li K."/>
            <person name="Chen Z."/>
            <person name="Sun Y."/>
            <person name="Gao J."/>
        </authorList>
    </citation>
    <scope>NUCLEOTIDE SEQUENCE [LARGE SCALE GENOMIC DNA]</scope>
    <source>
        <strain evidence="4 5">MK-45</strain>
    </source>
</reference>
<proteinExistence type="predicted"/>
<evidence type="ECO:0008006" key="6">
    <source>
        <dbReference type="Google" id="ProtNLM"/>
    </source>
</evidence>
<gene>
    <name evidence="4" type="ORF">EJ357_15520</name>
</gene>
<keyword evidence="5" id="KW-1185">Reference proteome</keyword>